<evidence type="ECO:0000256" key="5">
    <source>
        <dbReference type="ARBA" id="ARBA00022833"/>
    </source>
</evidence>
<evidence type="ECO:0000256" key="7">
    <source>
        <dbReference type="ARBA" id="ARBA00023125"/>
    </source>
</evidence>
<keyword evidence="4 10" id="KW-0863">Zinc-finger</keyword>
<reference evidence="12" key="2">
    <citation type="submission" date="2020-06" db="EMBL/GenBank/DDBJ databases">
        <authorList>
            <person name="Sheffer M."/>
        </authorList>
    </citation>
    <scope>NUCLEOTIDE SEQUENCE</scope>
</reference>
<gene>
    <name evidence="12" type="ORF">HNY73_009635</name>
</gene>
<evidence type="ECO:0000256" key="3">
    <source>
        <dbReference type="ARBA" id="ARBA00022737"/>
    </source>
</evidence>
<organism evidence="12 13">
    <name type="scientific">Argiope bruennichi</name>
    <name type="common">Wasp spider</name>
    <name type="synonym">Aranea bruennichi</name>
    <dbReference type="NCBI Taxonomy" id="94029"/>
    <lineage>
        <taxon>Eukaryota</taxon>
        <taxon>Metazoa</taxon>
        <taxon>Ecdysozoa</taxon>
        <taxon>Arthropoda</taxon>
        <taxon>Chelicerata</taxon>
        <taxon>Arachnida</taxon>
        <taxon>Araneae</taxon>
        <taxon>Araneomorphae</taxon>
        <taxon>Entelegynae</taxon>
        <taxon>Araneoidea</taxon>
        <taxon>Araneidae</taxon>
        <taxon>Argiope</taxon>
    </lineage>
</organism>
<dbReference type="AlphaFoldDB" id="A0A8T0FFN9"/>
<dbReference type="Proteomes" id="UP000807504">
    <property type="component" value="Unassembled WGS sequence"/>
</dbReference>
<evidence type="ECO:0000313" key="12">
    <source>
        <dbReference type="EMBL" id="KAF8788100.1"/>
    </source>
</evidence>
<dbReference type="PANTHER" id="PTHR46105:SF5">
    <property type="entry name" value="ZINC FINGER AND BTB DOMAIN-CONTAINING PROTEIN 44 ISOFORM X1"/>
    <property type="match status" value="1"/>
</dbReference>
<evidence type="ECO:0000256" key="8">
    <source>
        <dbReference type="ARBA" id="ARBA00023163"/>
    </source>
</evidence>
<keyword evidence="7" id="KW-0238">DNA-binding</keyword>
<keyword evidence="5" id="KW-0862">Zinc</keyword>
<evidence type="ECO:0000256" key="4">
    <source>
        <dbReference type="ARBA" id="ARBA00022771"/>
    </source>
</evidence>
<dbReference type="PANTHER" id="PTHR46105">
    <property type="entry name" value="AGAP004733-PA"/>
    <property type="match status" value="1"/>
</dbReference>
<comment type="subcellular location">
    <subcellularLocation>
        <location evidence="1">Nucleus</location>
    </subcellularLocation>
</comment>
<dbReference type="SMART" id="SM00355">
    <property type="entry name" value="ZnF_C2H2"/>
    <property type="match status" value="1"/>
</dbReference>
<feature type="domain" description="C2H2-type" evidence="11">
    <location>
        <begin position="154"/>
        <end position="181"/>
    </location>
</feature>
<evidence type="ECO:0000256" key="10">
    <source>
        <dbReference type="PROSITE-ProRule" id="PRU00042"/>
    </source>
</evidence>
<evidence type="ECO:0000313" key="13">
    <source>
        <dbReference type="Proteomes" id="UP000807504"/>
    </source>
</evidence>
<dbReference type="InterPro" id="IPR050457">
    <property type="entry name" value="ZnFinger_BTB_dom_contain"/>
</dbReference>
<dbReference type="SUPFAM" id="SSF57667">
    <property type="entry name" value="beta-beta-alpha zinc fingers"/>
    <property type="match status" value="1"/>
</dbReference>
<dbReference type="GO" id="GO:0008270">
    <property type="term" value="F:zinc ion binding"/>
    <property type="evidence" value="ECO:0007669"/>
    <property type="project" value="UniProtKB-KW"/>
</dbReference>
<dbReference type="InterPro" id="IPR013087">
    <property type="entry name" value="Znf_C2H2_type"/>
</dbReference>
<dbReference type="GO" id="GO:0000978">
    <property type="term" value="F:RNA polymerase II cis-regulatory region sequence-specific DNA binding"/>
    <property type="evidence" value="ECO:0007669"/>
    <property type="project" value="TreeGrafter"/>
</dbReference>
<dbReference type="Pfam" id="PF00096">
    <property type="entry name" value="zf-C2H2"/>
    <property type="match status" value="1"/>
</dbReference>
<dbReference type="PROSITE" id="PS00028">
    <property type="entry name" value="ZINC_FINGER_C2H2_1"/>
    <property type="match status" value="1"/>
</dbReference>
<keyword evidence="9" id="KW-0539">Nucleus</keyword>
<keyword evidence="8" id="KW-0804">Transcription</keyword>
<comment type="caution">
    <text evidence="12">The sequence shown here is derived from an EMBL/GenBank/DDBJ whole genome shotgun (WGS) entry which is preliminary data.</text>
</comment>
<evidence type="ECO:0000256" key="9">
    <source>
        <dbReference type="ARBA" id="ARBA00023242"/>
    </source>
</evidence>
<dbReference type="GO" id="GO:0005634">
    <property type="term" value="C:nucleus"/>
    <property type="evidence" value="ECO:0007669"/>
    <property type="project" value="UniProtKB-SubCell"/>
</dbReference>
<sequence length="201" mass="22925">MAELRCLHCDEPFDREQGHRCLKSPWNPGTEDAITILHDIVDELDLDENEFLSLNTEQLPELSSVCAEILGRTSDPCTDSTLSKEVTFGTDQQIDSNSVSFSEKSEAYHKRLVSDVHAVPGPSRLPFNESEGSVCQEEFQPKSHHSVPSMKELWTCKFCQKVFTYKCNLKRHMKIHEGGKNHKCDYCAKLCRDKHSLNMHV</sequence>
<dbReference type="GO" id="GO:0000981">
    <property type="term" value="F:DNA-binding transcription factor activity, RNA polymerase II-specific"/>
    <property type="evidence" value="ECO:0007669"/>
    <property type="project" value="TreeGrafter"/>
</dbReference>
<dbReference type="Gene3D" id="3.30.160.60">
    <property type="entry name" value="Classic Zinc Finger"/>
    <property type="match status" value="1"/>
</dbReference>
<keyword evidence="6" id="KW-0805">Transcription regulation</keyword>
<reference evidence="12" key="1">
    <citation type="journal article" date="2020" name="bioRxiv">
        <title>Chromosome-level reference genome of the European wasp spider Argiope bruennichi: a resource for studies on range expansion and evolutionary adaptation.</title>
        <authorList>
            <person name="Sheffer M.M."/>
            <person name="Hoppe A."/>
            <person name="Krehenwinkel H."/>
            <person name="Uhl G."/>
            <person name="Kuss A.W."/>
            <person name="Jensen L."/>
            <person name="Jensen C."/>
            <person name="Gillespie R.G."/>
            <person name="Hoff K.J."/>
            <person name="Prost S."/>
        </authorList>
    </citation>
    <scope>NUCLEOTIDE SEQUENCE</scope>
</reference>
<evidence type="ECO:0000256" key="6">
    <source>
        <dbReference type="ARBA" id="ARBA00023015"/>
    </source>
</evidence>
<dbReference type="EMBL" id="JABXBU010000015">
    <property type="protein sequence ID" value="KAF8788100.1"/>
    <property type="molecule type" value="Genomic_DNA"/>
</dbReference>
<evidence type="ECO:0000256" key="1">
    <source>
        <dbReference type="ARBA" id="ARBA00004123"/>
    </source>
</evidence>
<evidence type="ECO:0000256" key="2">
    <source>
        <dbReference type="ARBA" id="ARBA00022723"/>
    </source>
</evidence>
<name>A0A8T0FFN9_ARGBR</name>
<dbReference type="InterPro" id="IPR036236">
    <property type="entry name" value="Znf_C2H2_sf"/>
</dbReference>
<protein>
    <submittedName>
        <fullName evidence="12">Zinc finger and SCAN domain-containing</fullName>
    </submittedName>
</protein>
<evidence type="ECO:0000259" key="11">
    <source>
        <dbReference type="PROSITE" id="PS50157"/>
    </source>
</evidence>
<dbReference type="PROSITE" id="PS50157">
    <property type="entry name" value="ZINC_FINGER_C2H2_2"/>
    <property type="match status" value="1"/>
</dbReference>
<accession>A0A8T0FFN9</accession>
<proteinExistence type="predicted"/>
<keyword evidence="13" id="KW-1185">Reference proteome</keyword>
<keyword evidence="3" id="KW-0677">Repeat</keyword>
<keyword evidence="2" id="KW-0479">Metal-binding</keyword>